<dbReference type="RefSeq" id="WP_149301658.1">
    <property type="nucleotide sequence ID" value="NZ_VTWH01000006.1"/>
</dbReference>
<sequence>MNEQKPGDGILASGLERRKIEALLRDAEPKRMAALSASINLVAAVALVFGGKALLDGRLVQVSIAVVIAMVLWRTCNRLWRSLAIAAIAPAIGQNWGQTGFSSGWGAVPVETRIGDLFSNEGGARFTAWQSQGVYRGISYRLRENTIWYKRRYHQRRTVTHTLQIEISVPQPFSGSIEICPALGFMGKVDDVLRDLMQENKRKIPLDPTFDAVFDTIASAGAPADKLLTPEFRRAMLALAARHPRLHLEGKFEHGWFSLRLPVPHLVFSSASLRKPLPEMVEDADRLWWDLTVPHRLIEGLAGEHDGPLR</sequence>
<dbReference type="OrthoDB" id="7946579at2"/>
<dbReference type="AlphaFoldDB" id="A0A5B0DRG9"/>
<reference evidence="1 2" key="1">
    <citation type="submission" date="2019-08" db="EMBL/GenBank/DDBJ databases">
        <title>Aureimonas fodiniaquatilis sp. nov., isolated from a coal mine wastewater.</title>
        <authorList>
            <person name="Kim W."/>
        </authorList>
    </citation>
    <scope>NUCLEOTIDE SEQUENCE [LARGE SCALE GENOMIC DNA]</scope>
    <source>
        <strain evidence="1 2">CAU 1482</strain>
    </source>
</reference>
<gene>
    <name evidence="1" type="ORF">FPY71_17575</name>
</gene>
<evidence type="ECO:0000313" key="1">
    <source>
        <dbReference type="EMBL" id="KAA0968140.1"/>
    </source>
</evidence>
<proteinExistence type="predicted"/>
<dbReference type="Proteomes" id="UP000324738">
    <property type="component" value="Unassembled WGS sequence"/>
</dbReference>
<evidence type="ECO:0008006" key="3">
    <source>
        <dbReference type="Google" id="ProtNLM"/>
    </source>
</evidence>
<name>A0A5B0DRG9_9HYPH</name>
<evidence type="ECO:0000313" key="2">
    <source>
        <dbReference type="Proteomes" id="UP000324738"/>
    </source>
</evidence>
<keyword evidence="2" id="KW-1185">Reference proteome</keyword>
<dbReference type="EMBL" id="VTWH01000006">
    <property type="protein sequence ID" value="KAA0968140.1"/>
    <property type="molecule type" value="Genomic_DNA"/>
</dbReference>
<accession>A0A5B0DRG9</accession>
<comment type="caution">
    <text evidence="1">The sequence shown here is derived from an EMBL/GenBank/DDBJ whole genome shotgun (WGS) entry which is preliminary data.</text>
</comment>
<organism evidence="1 2">
    <name type="scientific">Aureimonas fodinaquatilis</name>
    <dbReference type="NCBI Taxonomy" id="2565783"/>
    <lineage>
        <taxon>Bacteria</taxon>
        <taxon>Pseudomonadati</taxon>
        <taxon>Pseudomonadota</taxon>
        <taxon>Alphaproteobacteria</taxon>
        <taxon>Hyphomicrobiales</taxon>
        <taxon>Aurantimonadaceae</taxon>
        <taxon>Aureimonas</taxon>
    </lineage>
</organism>
<protein>
    <recommendedName>
        <fullName evidence="3">DUF3137 domain-containing protein</fullName>
    </recommendedName>
</protein>